<dbReference type="SUPFAM" id="SSF51735">
    <property type="entry name" value="NAD(P)-binding Rossmann-fold domains"/>
    <property type="match status" value="1"/>
</dbReference>
<dbReference type="PANTHER" id="PTHR43963">
    <property type="entry name" value="CARBONYL REDUCTASE 1-RELATED"/>
    <property type="match status" value="1"/>
</dbReference>
<dbReference type="Proteomes" id="UP000288227">
    <property type="component" value="Unassembled WGS sequence"/>
</dbReference>
<evidence type="ECO:0000313" key="4">
    <source>
        <dbReference type="EMBL" id="GCC52664.1"/>
    </source>
</evidence>
<comment type="similarity">
    <text evidence="1">Belongs to the short-chain dehydrogenases/reductases (SDR) family.</text>
</comment>
<accession>A0A401UCQ0</accession>
<dbReference type="PRINTS" id="PR00081">
    <property type="entry name" value="GDHRDH"/>
</dbReference>
<dbReference type="Gene3D" id="3.40.50.720">
    <property type="entry name" value="NAD(P)-binding Rossmann-like Domain"/>
    <property type="match status" value="1"/>
</dbReference>
<sequence length="231" mass="25452">MEGKVILVTGANKGIGFEIVRQLAKLGHEVLLATRDEQKGREALIELQKENITAHIIRLDIIDEGSIKAAVSQVQQQFGKLDVLINNAAILLKEDQSLLKNNWLTIDQSLQTDAMAQLMVTRHFQSLFTKGSRIIMTSSGGGSMSDPVGGWSPAYCIAKSLLNAITRHLAYEYTQQQISVNAFCPGWVKTDMGGKSAPRSVQQGADTAVWLATAEKIPTGQFFRDRKEIPW</sequence>
<keyword evidence="5" id="KW-1185">Reference proteome</keyword>
<evidence type="ECO:0000256" key="2">
    <source>
        <dbReference type="ARBA" id="ARBA00022857"/>
    </source>
</evidence>
<dbReference type="RefSeq" id="WP_127123318.1">
    <property type="nucleotide sequence ID" value="NZ_BHXQ01000005.1"/>
</dbReference>
<dbReference type="AlphaFoldDB" id="A0A401UCQ0"/>
<dbReference type="Pfam" id="PF00106">
    <property type="entry name" value="adh_short"/>
    <property type="match status" value="1"/>
</dbReference>
<gene>
    <name evidence="4" type="ORF">SanaruYs_29020</name>
</gene>
<proteinExistence type="inferred from homology"/>
<reference evidence="4 5" key="1">
    <citation type="submission" date="2018-11" db="EMBL/GenBank/DDBJ databases">
        <title>Chryseotalea sanarue gen. nov., sp., nov., a member of the family Cytophagaceae, isolated from a brackish lake in Hamamatsu Japan.</title>
        <authorList>
            <person name="Maejima Y."/>
            <person name="Iino T."/>
            <person name="Muraguchi Y."/>
            <person name="Fukuda K."/>
            <person name="Ohkuma M."/>
            <person name="Moriuchi R."/>
            <person name="Dohra H."/>
            <person name="Kimbara K."/>
            <person name="Shintani M."/>
        </authorList>
    </citation>
    <scope>NUCLEOTIDE SEQUENCE [LARGE SCALE GENOMIC DNA]</scope>
    <source>
        <strain evidence="4 5">Ys</strain>
    </source>
</reference>
<dbReference type="PANTHER" id="PTHR43963:SF6">
    <property type="entry name" value="CHAIN DEHYDROGENASE FAMILY PROTEIN, PUTATIVE (AFU_ORTHOLOGUE AFUA_3G15350)-RELATED"/>
    <property type="match status" value="1"/>
</dbReference>
<protein>
    <submittedName>
        <fullName evidence="4">SDR family NAD(P)-dependent oxidoreductase</fullName>
    </submittedName>
</protein>
<dbReference type="InterPro" id="IPR036291">
    <property type="entry name" value="NAD(P)-bd_dom_sf"/>
</dbReference>
<dbReference type="OrthoDB" id="5786478at2"/>
<dbReference type="CDD" id="cd05324">
    <property type="entry name" value="carb_red_PTCR-like_SDR_c"/>
    <property type="match status" value="1"/>
</dbReference>
<evidence type="ECO:0000256" key="3">
    <source>
        <dbReference type="ARBA" id="ARBA00023002"/>
    </source>
</evidence>
<dbReference type="InterPro" id="IPR002347">
    <property type="entry name" value="SDR_fam"/>
</dbReference>
<dbReference type="GO" id="GO:0016616">
    <property type="term" value="F:oxidoreductase activity, acting on the CH-OH group of donors, NAD or NADP as acceptor"/>
    <property type="evidence" value="ECO:0007669"/>
    <property type="project" value="InterPro"/>
</dbReference>
<keyword evidence="3" id="KW-0560">Oxidoreductase</keyword>
<comment type="caution">
    <text evidence="4">The sequence shown here is derived from an EMBL/GenBank/DDBJ whole genome shotgun (WGS) entry which is preliminary data.</text>
</comment>
<evidence type="ECO:0000313" key="5">
    <source>
        <dbReference type="Proteomes" id="UP000288227"/>
    </source>
</evidence>
<keyword evidence="2" id="KW-0521">NADP</keyword>
<evidence type="ECO:0000256" key="1">
    <source>
        <dbReference type="ARBA" id="ARBA00006484"/>
    </source>
</evidence>
<name>A0A401UCQ0_9BACT</name>
<dbReference type="InterPro" id="IPR045313">
    <property type="entry name" value="CBR1-like"/>
</dbReference>
<dbReference type="EMBL" id="BHXQ01000005">
    <property type="protein sequence ID" value="GCC52664.1"/>
    <property type="molecule type" value="Genomic_DNA"/>
</dbReference>
<organism evidence="4 5">
    <name type="scientific">Chryseotalea sanaruensis</name>
    <dbReference type="NCBI Taxonomy" id="2482724"/>
    <lineage>
        <taxon>Bacteria</taxon>
        <taxon>Pseudomonadati</taxon>
        <taxon>Bacteroidota</taxon>
        <taxon>Cytophagia</taxon>
        <taxon>Cytophagales</taxon>
        <taxon>Chryseotaleaceae</taxon>
        <taxon>Chryseotalea</taxon>
    </lineage>
</organism>